<dbReference type="EMBL" id="ASSP01000006">
    <property type="protein sequence ID" value="EOS15058.1"/>
    <property type="molecule type" value="Genomic_DNA"/>
</dbReference>
<dbReference type="GeneID" id="82155501"/>
<evidence type="ECO:0000313" key="3">
    <source>
        <dbReference type="Proteomes" id="UP000014200"/>
    </source>
</evidence>
<comment type="caution">
    <text evidence="2">The sequence shown here is derived from an EMBL/GenBank/DDBJ whole genome shotgun (WGS) entry which is preliminary data.</text>
</comment>
<protein>
    <submittedName>
        <fullName evidence="2">Uncharacterized protein</fullName>
    </submittedName>
</protein>
<dbReference type="HOGENOM" id="CLU_2476882_0_0_10"/>
<accession>R9IKF4</accession>
<sequence length="87" mass="9391">MKTNTAFYKKRATILACATLAILAFTIANMAQTADLTITIKSIKGNKGNLMIGVGELQNPKSMKGDMARITNKTTTVQIKEVAKRAC</sequence>
<reference evidence="2 3" key="1">
    <citation type="submission" date="2013-04" db="EMBL/GenBank/DDBJ databases">
        <title>The Genome Sequence of Bacteroides massiliensis dnLKV3.</title>
        <authorList>
            <consortium name="The Broad Institute Genomics Platform"/>
            <consortium name="The Broad Institute Genome Sequencing Center for Infectious Disease"/>
            <person name="Earl A."/>
            <person name="Xavier R."/>
            <person name="Kuhn K."/>
            <person name="Stappenbeck T."/>
            <person name="Walker B."/>
            <person name="Young S."/>
            <person name="Zeng Q."/>
            <person name="Gargeya S."/>
            <person name="Fitzgerald M."/>
            <person name="Haas B."/>
            <person name="Abouelleil A."/>
            <person name="Allen A.W."/>
            <person name="Alvarado L."/>
            <person name="Arachchi H.M."/>
            <person name="Berlin A.M."/>
            <person name="Chapman S.B."/>
            <person name="Gainer-Dewar J."/>
            <person name="Goldberg J."/>
            <person name="Griggs A."/>
            <person name="Gujja S."/>
            <person name="Hansen M."/>
            <person name="Howarth C."/>
            <person name="Imamovic A."/>
            <person name="Ireland A."/>
            <person name="Larimer J."/>
            <person name="McCowan C."/>
            <person name="Murphy C."/>
            <person name="Pearson M."/>
            <person name="Poon T.W."/>
            <person name="Priest M."/>
            <person name="Roberts A."/>
            <person name="Saif S."/>
            <person name="Shea T."/>
            <person name="Sisk P."/>
            <person name="Sykes S."/>
            <person name="Wortman J."/>
            <person name="Nusbaum C."/>
            <person name="Birren B."/>
        </authorList>
    </citation>
    <scope>NUCLEOTIDE SEQUENCE [LARGE SCALE GENOMIC DNA]</scope>
    <source>
        <strain evidence="3">dnLKV3</strain>
    </source>
</reference>
<keyword evidence="3" id="KW-1185">Reference proteome</keyword>
<feature type="chain" id="PRO_5004483701" evidence="1">
    <location>
        <begin position="34"/>
        <end position="87"/>
    </location>
</feature>
<proteinExistence type="predicted"/>
<organism evidence="2 3">
    <name type="scientific">Phocaeicola sartorii</name>
    <dbReference type="NCBI Taxonomy" id="671267"/>
    <lineage>
        <taxon>Bacteria</taxon>
        <taxon>Pseudomonadati</taxon>
        <taxon>Bacteroidota</taxon>
        <taxon>Bacteroidia</taxon>
        <taxon>Bacteroidales</taxon>
        <taxon>Bacteroidaceae</taxon>
        <taxon>Phocaeicola</taxon>
    </lineage>
</organism>
<evidence type="ECO:0000313" key="2">
    <source>
        <dbReference type="EMBL" id="EOS15058.1"/>
    </source>
</evidence>
<dbReference type="RefSeq" id="WP_016275503.1">
    <property type="nucleotide sequence ID" value="NZ_JABVZU010000003.1"/>
</dbReference>
<dbReference type="PATRIC" id="fig|1235788.3.peg.1097"/>
<gene>
    <name evidence="2" type="ORF">C802_01075</name>
</gene>
<dbReference type="STRING" id="1235788.C802_01075"/>
<dbReference type="Proteomes" id="UP000014200">
    <property type="component" value="Unassembled WGS sequence"/>
</dbReference>
<feature type="signal peptide" evidence="1">
    <location>
        <begin position="1"/>
        <end position="33"/>
    </location>
</feature>
<keyword evidence="1" id="KW-0732">Signal</keyword>
<name>R9IKF4_9BACT</name>
<dbReference type="AlphaFoldDB" id="R9IKF4"/>
<evidence type="ECO:0000256" key="1">
    <source>
        <dbReference type="SAM" id="SignalP"/>
    </source>
</evidence>